<proteinExistence type="inferred from homology"/>
<dbReference type="SUPFAM" id="SSF46785">
    <property type="entry name" value="Winged helix' DNA-binding domain"/>
    <property type="match status" value="1"/>
</dbReference>
<gene>
    <name evidence="2" type="ORF">GII31_02570</name>
</gene>
<dbReference type="EMBL" id="CP045809">
    <property type="protein sequence ID" value="QHN33954.1"/>
    <property type="molecule type" value="Genomic_DNA"/>
</dbReference>
<dbReference type="PANTHER" id="PTHR18964:SF149">
    <property type="entry name" value="BIFUNCTIONAL UDP-N-ACETYLGLUCOSAMINE 2-EPIMERASE_N-ACETYLMANNOSAMINE KINASE"/>
    <property type="match status" value="1"/>
</dbReference>
<evidence type="ECO:0008006" key="4">
    <source>
        <dbReference type="Google" id="ProtNLM"/>
    </source>
</evidence>
<name>A0ABX6IDM1_9ACTN</name>
<comment type="similarity">
    <text evidence="1">Belongs to the ROK (NagC/XylR) family.</text>
</comment>
<dbReference type="InterPro" id="IPR043129">
    <property type="entry name" value="ATPase_NBD"/>
</dbReference>
<protein>
    <recommendedName>
        <fullName evidence="4">ROK family protein</fullName>
    </recommendedName>
</protein>
<dbReference type="RefSeq" id="WP_213246523.1">
    <property type="nucleotide sequence ID" value="NZ_CP045806.1"/>
</dbReference>
<evidence type="ECO:0000313" key="3">
    <source>
        <dbReference type="Proteomes" id="UP001059836"/>
    </source>
</evidence>
<dbReference type="InterPro" id="IPR036390">
    <property type="entry name" value="WH_DNA-bd_sf"/>
</dbReference>
<dbReference type="InterPro" id="IPR000600">
    <property type="entry name" value="ROK"/>
</dbReference>
<reference evidence="2" key="1">
    <citation type="journal article" date="2021" name="Nat. Microbiol.">
        <title>Cocultivation of an ultrasmall environmental parasitic bacterium with lytic ability against bacteria associated with wastewater foams.</title>
        <authorList>
            <person name="Batinovic S."/>
            <person name="Rose J.J.A."/>
            <person name="Ratcliffe J."/>
            <person name="Seviour R.J."/>
            <person name="Petrovski S."/>
        </authorList>
    </citation>
    <scope>NUCLEOTIDE SEQUENCE</scope>
    <source>
        <strain evidence="2">CON9</strain>
    </source>
</reference>
<organism evidence="2 3">
    <name type="scientific">Gordonia pseudamarae</name>
    <dbReference type="NCBI Taxonomy" id="2831662"/>
    <lineage>
        <taxon>Bacteria</taxon>
        <taxon>Bacillati</taxon>
        <taxon>Actinomycetota</taxon>
        <taxon>Actinomycetes</taxon>
        <taxon>Mycobacteriales</taxon>
        <taxon>Gordoniaceae</taxon>
        <taxon>Gordonia</taxon>
    </lineage>
</organism>
<keyword evidence="3" id="KW-1185">Reference proteome</keyword>
<sequence>MRTTADRPTPAGLVLRALSTLGPAPRSVIATHARLSPATVTSATRYLLEAGLIVETGAGPDTPRVGRPHTPLTLNTETTVAAIHFAAARTRVAVVDISGEVLSSEIIPHRSTDGAELVAHATDALARVIDSLPAEVAPRALGAATGGWVDSAAGIVHSHPFLNWEGVRVSDQARGIVHSEQLFGALPAESSALVLFVGNVIDAAFAVDGRVRYGPGASAGSLEALVGSALPGGIGSMRSLTHHSLCEELSQQGLLPRPVPSFVDVVAAARLDARVRARLVERAGVLARVVAVLVDILNPDTVIIPDSSFTLIDEVRTAYLTGIAEHSTTILDAQSLVTGTSFPGRILEQSAAAAVLRALYDDPLQFIAHTGSTLQPDLF</sequence>
<evidence type="ECO:0000313" key="2">
    <source>
        <dbReference type="EMBL" id="QHN33954.1"/>
    </source>
</evidence>
<dbReference type="PANTHER" id="PTHR18964">
    <property type="entry name" value="ROK (REPRESSOR, ORF, KINASE) FAMILY"/>
    <property type="match status" value="1"/>
</dbReference>
<accession>A0ABX6IDM1</accession>
<dbReference type="Gene3D" id="1.10.10.10">
    <property type="entry name" value="Winged helix-like DNA-binding domain superfamily/Winged helix DNA-binding domain"/>
    <property type="match status" value="1"/>
</dbReference>
<dbReference type="Proteomes" id="UP001059836">
    <property type="component" value="Chromosome"/>
</dbReference>
<dbReference type="Gene3D" id="3.30.420.40">
    <property type="match status" value="2"/>
</dbReference>
<dbReference type="SUPFAM" id="SSF53067">
    <property type="entry name" value="Actin-like ATPase domain"/>
    <property type="match status" value="1"/>
</dbReference>
<dbReference type="InterPro" id="IPR036388">
    <property type="entry name" value="WH-like_DNA-bd_sf"/>
</dbReference>
<evidence type="ECO:0000256" key="1">
    <source>
        <dbReference type="ARBA" id="ARBA00006479"/>
    </source>
</evidence>